<gene>
    <name evidence="1" type="ORF">DHV72_19065</name>
</gene>
<organism evidence="1 2">
    <name type="scientific">Serratia grimesii</name>
    <dbReference type="NCBI Taxonomy" id="82995"/>
    <lineage>
        <taxon>Bacteria</taxon>
        <taxon>Pseudomonadati</taxon>
        <taxon>Pseudomonadota</taxon>
        <taxon>Gammaproteobacteria</taxon>
        <taxon>Enterobacterales</taxon>
        <taxon>Yersiniaceae</taxon>
        <taxon>Serratia</taxon>
    </lineage>
</organism>
<evidence type="ECO:0000313" key="2">
    <source>
        <dbReference type="Proteomes" id="UP000262210"/>
    </source>
</evidence>
<dbReference type="AlphaFoldDB" id="A0A9C7V997"/>
<accession>A0A9C7V997</accession>
<proteinExistence type="predicted"/>
<dbReference type="Proteomes" id="UP000262210">
    <property type="component" value="Unassembled WGS sequence"/>
</dbReference>
<comment type="caution">
    <text evidence="1">The sequence shown here is derived from an EMBL/GenBank/DDBJ whole genome shotgun (WGS) entry which is preliminary data.</text>
</comment>
<dbReference type="EMBL" id="DPSM01000028">
    <property type="protein sequence ID" value="HCK02102.1"/>
    <property type="molecule type" value="Genomic_DNA"/>
</dbReference>
<protein>
    <submittedName>
        <fullName evidence="1">Uncharacterized protein</fullName>
    </submittedName>
</protein>
<evidence type="ECO:0000313" key="1">
    <source>
        <dbReference type="EMBL" id="HCK02102.1"/>
    </source>
</evidence>
<reference evidence="1 2" key="1">
    <citation type="journal article" date="2018" name="Nat. Biotechnol.">
        <title>A standardized bacterial taxonomy based on genome phylogeny substantially revises the tree of life.</title>
        <authorList>
            <person name="Parks D.H."/>
            <person name="Chuvochina M."/>
            <person name="Waite D.W."/>
            <person name="Rinke C."/>
            <person name="Skarshewski A."/>
            <person name="Chaumeil P.A."/>
            <person name="Hugenholtz P."/>
        </authorList>
    </citation>
    <scope>NUCLEOTIDE SEQUENCE [LARGE SCALE GENOMIC DNA]</scope>
    <source>
        <strain evidence="1">UBA11264</strain>
    </source>
</reference>
<sequence>MVELSLSFHNLKCLVCDSSP</sequence>
<name>A0A9C7V997_9GAMM</name>